<protein>
    <submittedName>
        <fullName evidence="1">1023_t:CDS:1</fullName>
    </submittedName>
</protein>
<organism evidence="1 2">
    <name type="scientific">Scutellospora calospora</name>
    <dbReference type="NCBI Taxonomy" id="85575"/>
    <lineage>
        <taxon>Eukaryota</taxon>
        <taxon>Fungi</taxon>
        <taxon>Fungi incertae sedis</taxon>
        <taxon>Mucoromycota</taxon>
        <taxon>Glomeromycotina</taxon>
        <taxon>Glomeromycetes</taxon>
        <taxon>Diversisporales</taxon>
        <taxon>Gigasporaceae</taxon>
        <taxon>Scutellospora</taxon>
    </lineage>
</organism>
<sequence>MNKENEITTSSTSTSDASSSTTSTEIRSLFFNVGDPFEVTEEDFNNDLWPLKHQNSSTRQEDIPNDKQRKTNIRPTGLCEVKIKITWSVFSNMVQIERLNNSPDHTHMLEDSDMLKRSDAIRALVTNEAIMNYKPVEITSAIKEYAKNEFGLDDILCRTLSRFSTSEREKVKRTEGIVFMHLRQLEKLQRHDSATIAKALKLIREKCRWVPHYILIDQSSTEANSIMQAFPGINASEQECKILFYSVHLMRTWVSKIYEDKTRSIMIAAIHKKTKIGCEQLVQEAISTCLIPAVSKYIQRNYMKNTHQWAFWARNYSPLLLQVTSTNALESFHSELKRTTSHLHGLISAAHKVIDLNQKKQIDAKAVPFNFRTKKVSVYGIEDEIIKEIYKFLYPMQLILVKEACAVMDRLAKGKGAPGLTSLDCYCLFHNQYLLPCKHIFHEHTYGSNRLLTTKAWRMFQEIFEESGFEVYEHYELVIMEKLGQSEEEKKAENRRLTVNKLTERLHDRYWSVEEGSGAEEAEAFVSRLEGFLSPILGLN</sequence>
<evidence type="ECO:0000313" key="2">
    <source>
        <dbReference type="Proteomes" id="UP000789860"/>
    </source>
</evidence>
<reference evidence="1" key="1">
    <citation type="submission" date="2021-06" db="EMBL/GenBank/DDBJ databases">
        <authorList>
            <person name="Kallberg Y."/>
            <person name="Tangrot J."/>
            <person name="Rosling A."/>
        </authorList>
    </citation>
    <scope>NUCLEOTIDE SEQUENCE</scope>
    <source>
        <strain evidence="1">AU212A</strain>
    </source>
</reference>
<dbReference type="EMBL" id="CAJVPM010000196">
    <property type="protein sequence ID" value="CAG8437974.1"/>
    <property type="molecule type" value="Genomic_DNA"/>
</dbReference>
<gene>
    <name evidence="1" type="ORF">SCALOS_LOCUS408</name>
</gene>
<comment type="caution">
    <text evidence="1">The sequence shown here is derived from an EMBL/GenBank/DDBJ whole genome shotgun (WGS) entry which is preliminary data.</text>
</comment>
<dbReference type="Proteomes" id="UP000789860">
    <property type="component" value="Unassembled WGS sequence"/>
</dbReference>
<name>A0ACA9JVA9_9GLOM</name>
<evidence type="ECO:0000313" key="1">
    <source>
        <dbReference type="EMBL" id="CAG8437974.1"/>
    </source>
</evidence>
<accession>A0ACA9JVA9</accession>
<keyword evidence="2" id="KW-1185">Reference proteome</keyword>
<proteinExistence type="predicted"/>